<proteinExistence type="predicted"/>
<comment type="caution">
    <text evidence="1">The sequence shown here is derived from an EMBL/GenBank/DDBJ whole genome shotgun (WGS) entry which is preliminary data.</text>
</comment>
<reference evidence="1 2" key="1">
    <citation type="submission" date="2020-06" db="EMBL/GenBank/DDBJ databases">
        <title>Transcriptomic and genomic resources for Thalictrum thalictroides and T. hernandezii: Facilitating candidate gene discovery in an emerging model plant lineage.</title>
        <authorList>
            <person name="Arias T."/>
            <person name="Riano-Pachon D.M."/>
            <person name="Di Stilio V.S."/>
        </authorList>
    </citation>
    <scope>NUCLEOTIDE SEQUENCE [LARGE SCALE GENOMIC DNA]</scope>
    <source>
        <strain evidence="2">cv. WT478/WT964</strain>
        <tissue evidence="1">Leaves</tissue>
    </source>
</reference>
<dbReference type="Proteomes" id="UP000554482">
    <property type="component" value="Unassembled WGS sequence"/>
</dbReference>
<organism evidence="1 2">
    <name type="scientific">Thalictrum thalictroides</name>
    <name type="common">Rue-anemone</name>
    <name type="synonym">Anemone thalictroides</name>
    <dbReference type="NCBI Taxonomy" id="46969"/>
    <lineage>
        <taxon>Eukaryota</taxon>
        <taxon>Viridiplantae</taxon>
        <taxon>Streptophyta</taxon>
        <taxon>Embryophyta</taxon>
        <taxon>Tracheophyta</taxon>
        <taxon>Spermatophyta</taxon>
        <taxon>Magnoliopsida</taxon>
        <taxon>Ranunculales</taxon>
        <taxon>Ranunculaceae</taxon>
        <taxon>Thalictroideae</taxon>
        <taxon>Thalictrum</taxon>
    </lineage>
</organism>
<gene>
    <name evidence="1" type="ORF">FRX31_023918</name>
</gene>
<dbReference type="AlphaFoldDB" id="A0A7J6VQK6"/>
<sequence>MVNITVQIAHVDPFERDVLIARVFARRTWPHGCGRVDRELGGAPLDEELVEEDVPVAKKGKDVVIVKEDKVKLTMEGKVKMVFEENVDDVCKVIVKLGLN</sequence>
<protein>
    <submittedName>
        <fullName evidence="1">Uncharacterized protein</fullName>
    </submittedName>
</protein>
<evidence type="ECO:0000313" key="1">
    <source>
        <dbReference type="EMBL" id="KAF5186495.1"/>
    </source>
</evidence>
<dbReference type="EMBL" id="JABWDY010029203">
    <property type="protein sequence ID" value="KAF5186495.1"/>
    <property type="molecule type" value="Genomic_DNA"/>
</dbReference>
<keyword evidence="2" id="KW-1185">Reference proteome</keyword>
<evidence type="ECO:0000313" key="2">
    <source>
        <dbReference type="Proteomes" id="UP000554482"/>
    </source>
</evidence>
<name>A0A7J6VQK6_THATH</name>
<accession>A0A7J6VQK6</accession>